<reference evidence="6 7" key="1">
    <citation type="journal article" date="2018" name="Sci. Rep.">
        <title>Rhizobium tumorigenes sp. nov., a novel plant tumorigenic bacterium isolated from cane gall tumors on thornless blackberry.</title>
        <authorList>
            <person name="Kuzmanovi N."/>
            <person name="Smalla K."/>
            <person name="Gronow S."/>
            <person name="PuBawska J."/>
        </authorList>
    </citation>
    <scope>NUCLEOTIDE SEQUENCE [LARGE SCALE GENOMIC DNA]</scope>
    <source>
        <strain evidence="6 7">1078</strain>
    </source>
</reference>
<dbReference type="AlphaFoldDB" id="A0AAF1K878"/>
<dbReference type="InterPro" id="IPR002698">
    <property type="entry name" value="FTHF_cligase"/>
</dbReference>
<reference evidence="7" key="2">
    <citation type="journal article" date="2023" name="MicrobiologyOpen">
        <title>Genomics of the tumorigenes clade of the family Rhizobiaceae and description of Rhizobium rhododendri sp. nov.</title>
        <authorList>
            <person name="Kuzmanovic N."/>
            <person name="diCenzo G.C."/>
            <person name="Bunk B."/>
            <person name="Sproeer C."/>
            <person name="Fruehling A."/>
            <person name="Neumann-Schaal M."/>
            <person name="Overmann J."/>
            <person name="Smalla K."/>
        </authorList>
    </citation>
    <scope>NUCLEOTIDE SEQUENCE [LARGE SCALE GENOMIC DNA]</scope>
    <source>
        <strain evidence="7">1078</strain>
    </source>
</reference>
<comment type="similarity">
    <text evidence="1 5">Belongs to the 5-formyltetrahydrofolate cyclo-ligase family.</text>
</comment>
<comment type="cofactor">
    <cofactor evidence="5">
        <name>Mg(2+)</name>
        <dbReference type="ChEBI" id="CHEBI:18420"/>
    </cofactor>
</comment>
<dbReference type="Pfam" id="PF01812">
    <property type="entry name" value="5-FTHF_cyc-lig"/>
    <property type="match status" value="1"/>
</dbReference>
<dbReference type="EMBL" id="CP117255">
    <property type="protein sequence ID" value="WFR94491.1"/>
    <property type="molecule type" value="Genomic_DNA"/>
</dbReference>
<dbReference type="KEGG" id="rtu:PR017_11695"/>
<dbReference type="InterPro" id="IPR037171">
    <property type="entry name" value="NagB/RpiA_transferase-like"/>
</dbReference>
<comment type="catalytic activity">
    <reaction evidence="5">
        <text>(6S)-5-formyl-5,6,7,8-tetrahydrofolate + ATP = (6R)-5,10-methenyltetrahydrofolate + ADP + phosphate</text>
        <dbReference type="Rhea" id="RHEA:10488"/>
        <dbReference type="ChEBI" id="CHEBI:30616"/>
        <dbReference type="ChEBI" id="CHEBI:43474"/>
        <dbReference type="ChEBI" id="CHEBI:57455"/>
        <dbReference type="ChEBI" id="CHEBI:57457"/>
        <dbReference type="ChEBI" id="CHEBI:456216"/>
        <dbReference type="EC" id="6.3.3.2"/>
    </reaction>
</comment>
<dbReference type="EC" id="6.3.3.2" evidence="5"/>
<dbReference type="GO" id="GO:0009396">
    <property type="term" value="P:folic acid-containing compound biosynthetic process"/>
    <property type="evidence" value="ECO:0007669"/>
    <property type="project" value="TreeGrafter"/>
</dbReference>
<gene>
    <name evidence="6" type="ORF">PR017_11695</name>
</gene>
<dbReference type="PIRSF" id="PIRSF006806">
    <property type="entry name" value="FTHF_cligase"/>
    <property type="match status" value="1"/>
</dbReference>
<keyword evidence="5" id="KW-0479">Metal-binding</keyword>
<evidence type="ECO:0000313" key="6">
    <source>
        <dbReference type="EMBL" id="WFR94491.1"/>
    </source>
</evidence>
<dbReference type="Proteomes" id="UP000249499">
    <property type="component" value="Chromosome"/>
</dbReference>
<dbReference type="PANTHER" id="PTHR23407:SF1">
    <property type="entry name" value="5-FORMYLTETRAHYDROFOLATE CYCLO-LIGASE"/>
    <property type="match status" value="1"/>
</dbReference>
<dbReference type="GO" id="GO:0035999">
    <property type="term" value="P:tetrahydrofolate interconversion"/>
    <property type="evidence" value="ECO:0007669"/>
    <property type="project" value="TreeGrafter"/>
</dbReference>
<dbReference type="RefSeq" id="WP_111222979.1">
    <property type="nucleotide sequence ID" value="NZ_CP117255.1"/>
</dbReference>
<evidence type="ECO:0000256" key="1">
    <source>
        <dbReference type="ARBA" id="ARBA00010638"/>
    </source>
</evidence>
<sequence length="190" mass="20736">MASSEIKAQIRKERLATRDALPGHLRAQKSATMVRCGDAEIRFEPRAVIAGFLPIRSEADIRPLLDLLRSRGARVCLPVVVDRETIVFRELADARSLVPGAFGTLGPDETAVLLEPEILLVPLSAFDAAGRRIGYGGGYYDRAIALLRRKGLARRLIGIAFDCQEVPSVPAEPHDVPLDAILTESGLRIF</sequence>
<feature type="binding site" evidence="4">
    <location>
        <position position="53"/>
    </location>
    <ligand>
        <name>substrate</name>
    </ligand>
</feature>
<evidence type="ECO:0000256" key="5">
    <source>
        <dbReference type="RuleBase" id="RU361279"/>
    </source>
</evidence>
<keyword evidence="2 4" id="KW-0547">Nucleotide-binding</keyword>
<dbReference type="PANTHER" id="PTHR23407">
    <property type="entry name" value="ATPASE INHIBITOR/5-FORMYLTETRAHYDROFOLATE CYCLO-LIGASE"/>
    <property type="match status" value="1"/>
</dbReference>
<feature type="binding site" evidence="4">
    <location>
        <position position="58"/>
    </location>
    <ligand>
        <name>substrate</name>
    </ligand>
</feature>
<keyword evidence="6" id="KW-0436">Ligase</keyword>
<dbReference type="Gene3D" id="3.40.50.10420">
    <property type="entry name" value="NagB/RpiA/CoA transferase-like"/>
    <property type="match status" value="1"/>
</dbReference>
<evidence type="ECO:0000256" key="3">
    <source>
        <dbReference type="ARBA" id="ARBA00022840"/>
    </source>
</evidence>
<feature type="binding site" evidence="4">
    <location>
        <begin position="7"/>
        <end position="11"/>
    </location>
    <ligand>
        <name>ATP</name>
        <dbReference type="ChEBI" id="CHEBI:30616"/>
    </ligand>
</feature>
<dbReference type="GO" id="GO:0046872">
    <property type="term" value="F:metal ion binding"/>
    <property type="evidence" value="ECO:0007669"/>
    <property type="project" value="UniProtKB-KW"/>
</dbReference>
<dbReference type="GO" id="GO:0005524">
    <property type="term" value="F:ATP binding"/>
    <property type="evidence" value="ECO:0007669"/>
    <property type="project" value="UniProtKB-KW"/>
</dbReference>
<accession>A0AAF1K878</accession>
<evidence type="ECO:0000313" key="7">
    <source>
        <dbReference type="Proteomes" id="UP000249499"/>
    </source>
</evidence>
<protein>
    <recommendedName>
        <fullName evidence="5">5-formyltetrahydrofolate cyclo-ligase</fullName>
        <ecNumber evidence="5">6.3.3.2</ecNumber>
    </recommendedName>
</protein>
<dbReference type="GO" id="GO:0030272">
    <property type="term" value="F:5-formyltetrahydrofolate cyclo-ligase activity"/>
    <property type="evidence" value="ECO:0007669"/>
    <property type="project" value="UniProtKB-EC"/>
</dbReference>
<dbReference type="NCBIfam" id="TIGR02727">
    <property type="entry name" value="MTHFS_bact"/>
    <property type="match status" value="1"/>
</dbReference>
<organism evidence="6 7">
    <name type="scientific">Rhizobium tumorigenes</name>
    <dbReference type="NCBI Taxonomy" id="2041385"/>
    <lineage>
        <taxon>Bacteria</taxon>
        <taxon>Pseudomonadati</taxon>
        <taxon>Pseudomonadota</taxon>
        <taxon>Alphaproteobacteria</taxon>
        <taxon>Hyphomicrobiales</taxon>
        <taxon>Rhizobiaceae</taxon>
        <taxon>Rhizobium/Agrobacterium group</taxon>
        <taxon>Rhizobium</taxon>
    </lineage>
</organism>
<evidence type="ECO:0000256" key="2">
    <source>
        <dbReference type="ARBA" id="ARBA00022741"/>
    </source>
</evidence>
<keyword evidence="3 4" id="KW-0067">ATP-binding</keyword>
<dbReference type="SUPFAM" id="SSF100950">
    <property type="entry name" value="NagB/RpiA/CoA transferase-like"/>
    <property type="match status" value="1"/>
</dbReference>
<feature type="binding site" evidence="4">
    <location>
        <begin position="132"/>
        <end position="140"/>
    </location>
    <ligand>
        <name>ATP</name>
        <dbReference type="ChEBI" id="CHEBI:30616"/>
    </ligand>
</feature>
<keyword evidence="5" id="KW-0460">Magnesium</keyword>
<name>A0AAF1K878_9HYPH</name>
<dbReference type="InterPro" id="IPR024185">
    <property type="entry name" value="FTHF_cligase-like_sf"/>
</dbReference>
<proteinExistence type="inferred from homology"/>
<keyword evidence="7" id="KW-1185">Reference proteome</keyword>
<evidence type="ECO:0000256" key="4">
    <source>
        <dbReference type="PIRSR" id="PIRSR006806-1"/>
    </source>
</evidence>